<sequence length="560" mass="59224">MKMPSIPFFLSVALLASSSATAYTWPSPQYDALEKLLYEGRRLDGQSMSDLASGCKARPGGGNVAAQWLRFAFHDFATRDAAAGTGGVDASLFYELDRSDNPGSGLAAAANEYLLFASKYVSRADVVAIGAALGVTSCGGLNIPIRGGRIDATAGGPWGVPGIDQDIATHTARFATAGLNPTEMILLVACGHTLGGVHSTDFPNVVSLARGQAVLQQFDTTGTKFDLKVASEYLAGTTRNPLVVAANVTLRSDARIFNSDGGATLRSLVASSPAQALASCNNVLAKMLEGVPKETVFTETVKILPAKVIDPRLTVENGHLIFHTDLRLTQAIGTNAPSNRIVTLSWCDGRGSTANCTRTMNTARAAATSQPPSSPVGLQEGFYFNQYSFRVPISSTQSVGKFWFTVKDGSTTKTFTNGGAFYKLKQDNVIYAPRLAQSLNIGSHHHGHGLSSRSRQQVVVGIRSELSPSKVFVNSIEVANSVTELPVKSTTQLTLSQSIKPAGGYKFYSGTIHANTDGLTFDVGAIIGGITYTEDYLTPQLSTLISYTTPSVVSAFIPSV</sequence>
<keyword evidence="2" id="KW-0349">Heme</keyword>
<evidence type="ECO:0000313" key="10">
    <source>
        <dbReference type="Proteomes" id="UP000807469"/>
    </source>
</evidence>
<dbReference type="GO" id="GO:0000302">
    <property type="term" value="P:response to reactive oxygen species"/>
    <property type="evidence" value="ECO:0007669"/>
    <property type="project" value="TreeGrafter"/>
</dbReference>
<dbReference type="GO" id="GO:0034599">
    <property type="term" value="P:cellular response to oxidative stress"/>
    <property type="evidence" value="ECO:0007669"/>
    <property type="project" value="InterPro"/>
</dbReference>
<keyword evidence="7" id="KW-0732">Signal</keyword>
<evidence type="ECO:0000256" key="6">
    <source>
        <dbReference type="RuleBase" id="RU004241"/>
    </source>
</evidence>
<dbReference type="GO" id="GO:0042744">
    <property type="term" value="P:hydrogen peroxide catabolic process"/>
    <property type="evidence" value="ECO:0007669"/>
    <property type="project" value="TreeGrafter"/>
</dbReference>
<dbReference type="PANTHER" id="PTHR31356:SF53">
    <property type="entry name" value="HEME PEROXIDASE"/>
    <property type="match status" value="1"/>
</dbReference>
<evidence type="ECO:0000256" key="2">
    <source>
        <dbReference type="ARBA" id="ARBA00022617"/>
    </source>
</evidence>
<dbReference type="PROSITE" id="PS50873">
    <property type="entry name" value="PEROXIDASE_4"/>
    <property type="match status" value="1"/>
</dbReference>
<organism evidence="9 10">
    <name type="scientific">Pholiota conissans</name>
    <dbReference type="NCBI Taxonomy" id="109636"/>
    <lineage>
        <taxon>Eukaryota</taxon>
        <taxon>Fungi</taxon>
        <taxon>Dikarya</taxon>
        <taxon>Basidiomycota</taxon>
        <taxon>Agaricomycotina</taxon>
        <taxon>Agaricomycetes</taxon>
        <taxon>Agaricomycetidae</taxon>
        <taxon>Agaricales</taxon>
        <taxon>Agaricineae</taxon>
        <taxon>Strophariaceae</taxon>
        <taxon>Pholiota</taxon>
    </lineage>
</organism>
<keyword evidence="1 7" id="KW-0575">Peroxidase</keyword>
<dbReference type="PRINTS" id="PR00458">
    <property type="entry name" value="PEROXIDASE"/>
</dbReference>
<dbReference type="InterPro" id="IPR002016">
    <property type="entry name" value="Haem_peroxidase"/>
</dbReference>
<accession>A0A9P6D2J7</accession>
<dbReference type="OrthoDB" id="5985073at2759"/>
<dbReference type="InterPro" id="IPR010255">
    <property type="entry name" value="Haem_peroxidase_sf"/>
</dbReference>
<dbReference type="EMBL" id="MU155178">
    <property type="protein sequence ID" value="KAF9481494.1"/>
    <property type="molecule type" value="Genomic_DNA"/>
</dbReference>
<evidence type="ECO:0000259" key="8">
    <source>
        <dbReference type="PROSITE" id="PS50873"/>
    </source>
</evidence>
<keyword evidence="10" id="KW-1185">Reference proteome</keyword>
<comment type="caution">
    <text evidence="9">The sequence shown here is derived from an EMBL/GenBank/DDBJ whole genome shotgun (WGS) entry which is preliminary data.</text>
</comment>
<proteinExistence type="inferred from homology"/>
<feature type="signal peptide" evidence="7">
    <location>
        <begin position="1"/>
        <end position="22"/>
    </location>
</feature>
<dbReference type="Proteomes" id="UP000807469">
    <property type="component" value="Unassembled WGS sequence"/>
</dbReference>
<evidence type="ECO:0000256" key="4">
    <source>
        <dbReference type="ARBA" id="ARBA00023002"/>
    </source>
</evidence>
<dbReference type="SUPFAM" id="SSF48113">
    <property type="entry name" value="Heme-dependent peroxidases"/>
    <property type="match status" value="1"/>
</dbReference>
<comment type="similarity">
    <text evidence="6">Belongs to the peroxidase family.</text>
</comment>
<keyword evidence="3" id="KW-0479">Metal-binding</keyword>
<keyword evidence="5" id="KW-0408">Iron</keyword>
<reference evidence="9" key="1">
    <citation type="submission" date="2020-11" db="EMBL/GenBank/DDBJ databases">
        <authorList>
            <consortium name="DOE Joint Genome Institute"/>
            <person name="Ahrendt S."/>
            <person name="Riley R."/>
            <person name="Andreopoulos W."/>
            <person name="Labutti K."/>
            <person name="Pangilinan J."/>
            <person name="Ruiz-Duenas F.J."/>
            <person name="Barrasa J.M."/>
            <person name="Sanchez-Garcia M."/>
            <person name="Camarero S."/>
            <person name="Miyauchi S."/>
            <person name="Serrano A."/>
            <person name="Linde D."/>
            <person name="Babiker R."/>
            <person name="Drula E."/>
            <person name="Ayuso-Fernandez I."/>
            <person name="Pacheco R."/>
            <person name="Padilla G."/>
            <person name="Ferreira P."/>
            <person name="Barriuso J."/>
            <person name="Kellner H."/>
            <person name="Castanera R."/>
            <person name="Alfaro M."/>
            <person name="Ramirez L."/>
            <person name="Pisabarro A.G."/>
            <person name="Kuo A."/>
            <person name="Tritt A."/>
            <person name="Lipzen A."/>
            <person name="He G."/>
            <person name="Yan M."/>
            <person name="Ng V."/>
            <person name="Cullen D."/>
            <person name="Martin F."/>
            <person name="Rosso M.-N."/>
            <person name="Henrissat B."/>
            <person name="Hibbett D."/>
            <person name="Martinez A.T."/>
            <person name="Grigoriev I.V."/>
        </authorList>
    </citation>
    <scope>NUCLEOTIDE SEQUENCE</scope>
    <source>
        <strain evidence="9">CIRM-BRFM 674</strain>
    </source>
</reference>
<keyword evidence="4 7" id="KW-0560">Oxidoreductase</keyword>
<evidence type="ECO:0000256" key="7">
    <source>
        <dbReference type="RuleBase" id="RU363051"/>
    </source>
</evidence>
<dbReference type="EC" id="1.11.1.-" evidence="7"/>
<gene>
    <name evidence="9" type="ORF">BDN70DRAFT_530067</name>
</gene>
<evidence type="ECO:0000256" key="1">
    <source>
        <dbReference type="ARBA" id="ARBA00022559"/>
    </source>
</evidence>
<feature type="chain" id="PRO_5040545415" description="Peroxidase" evidence="7">
    <location>
        <begin position="23"/>
        <end position="560"/>
    </location>
</feature>
<dbReference type="Gene3D" id="1.10.520.10">
    <property type="match status" value="1"/>
</dbReference>
<dbReference type="InterPro" id="IPR044831">
    <property type="entry name" value="Ccp1-like"/>
</dbReference>
<feature type="domain" description="Plant heme peroxidase family profile" evidence="8">
    <location>
        <begin position="32"/>
        <end position="204"/>
    </location>
</feature>
<dbReference type="PANTHER" id="PTHR31356">
    <property type="entry name" value="THYLAKOID LUMENAL 29 KDA PROTEIN, CHLOROPLASTIC-RELATED"/>
    <property type="match status" value="1"/>
</dbReference>
<evidence type="ECO:0000256" key="3">
    <source>
        <dbReference type="ARBA" id="ARBA00022723"/>
    </source>
</evidence>
<dbReference type="GO" id="GO:0020037">
    <property type="term" value="F:heme binding"/>
    <property type="evidence" value="ECO:0007669"/>
    <property type="project" value="UniProtKB-UniRule"/>
</dbReference>
<evidence type="ECO:0000313" key="9">
    <source>
        <dbReference type="EMBL" id="KAF9481494.1"/>
    </source>
</evidence>
<dbReference type="Gene3D" id="1.10.420.10">
    <property type="entry name" value="Peroxidase, domain 2"/>
    <property type="match status" value="1"/>
</dbReference>
<dbReference type="Pfam" id="PF00141">
    <property type="entry name" value="peroxidase"/>
    <property type="match status" value="1"/>
</dbReference>
<protein>
    <recommendedName>
        <fullName evidence="7">Peroxidase</fullName>
        <ecNumber evidence="7">1.11.1.-</ecNumber>
    </recommendedName>
</protein>
<dbReference type="GO" id="GO:0004601">
    <property type="term" value="F:peroxidase activity"/>
    <property type="evidence" value="ECO:0007669"/>
    <property type="project" value="UniProtKB-KW"/>
</dbReference>
<dbReference type="GO" id="GO:0046872">
    <property type="term" value="F:metal ion binding"/>
    <property type="evidence" value="ECO:0007669"/>
    <property type="project" value="UniProtKB-UniRule"/>
</dbReference>
<evidence type="ECO:0000256" key="5">
    <source>
        <dbReference type="ARBA" id="ARBA00023004"/>
    </source>
</evidence>
<dbReference type="AlphaFoldDB" id="A0A9P6D2J7"/>
<name>A0A9P6D2J7_9AGAR</name>